<organism evidence="1 2">
    <name type="scientific">Choiromyces venosus 120613-1</name>
    <dbReference type="NCBI Taxonomy" id="1336337"/>
    <lineage>
        <taxon>Eukaryota</taxon>
        <taxon>Fungi</taxon>
        <taxon>Dikarya</taxon>
        <taxon>Ascomycota</taxon>
        <taxon>Pezizomycotina</taxon>
        <taxon>Pezizomycetes</taxon>
        <taxon>Pezizales</taxon>
        <taxon>Tuberaceae</taxon>
        <taxon>Choiromyces</taxon>
    </lineage>
</organism>
<accession>A0A3N4J0Z8</accession>
<proteinExistence type="predicted"/>
<protein>
    <submittedName>
        <fullName evidence="1">Uncharacterized protein</fullName>
    </submittedName>
</protein>
<reference evidence="1 2" key="1">
    <citation type="journal article" date="2018" name="Nat. Ecol. Evol.">
        <title>Pezizomycetes genomes reveal the molecular basis of ectomycorrhizal truffle lifestyle.</title>
        <authorList>
            <person name="Murat C."/>
            <person name="Payen T."/>
            <person name="Noel B."/>
            <person name="Kuo A."/>
            <person name="Morin E."/>
            <person name="Chen J."/>
            <person name="Kohler A."/>
            <person name="Krizsan K."/>
            <person name="Balestrini R."/>
            <person name="Da Silva C."/>
            <person name="Montanini B."/>
            <person name="Hainaut M."/>
            <person name="Levati E."/>
            <person name="Barry K.W."/>
            <person name="Belfiori B."/>
            <person name="Cichocki N."/>
            <person name="Clum A."/>
            <person name="Dockter R.B."/>
            <person name="Fauchery L."/>
            <person name="Guy J."/>
            <person name="Iotti M."/>
            <person name="Le Tacon F."/>
            <person name="Lindquist E.A."/>
            <person name="Lipzen A."/>
            <person name="Malagnac F."/>
            <person name="Mello A."/>
            <person name="Molinier V."/>
            <person name="Miyauchi S."/>
            <person name="Poulain J."/>
            <person name="Riccioni C."/>
            <person name="Rubini A."/>
            <person name="Sitrit Y."/>
            <person name="Splivallo R."/>
            <person name="Traeger S."/>
            <person name="Wang M."/>
            <person name="Zifcakova L."/>
            <person name="Wipf D."/>
            <person name="Zambonelli A."/>
            <person name="Paolocci F."/>
            <person name="Nowrousian M."/>
            <person name="Ottonello S."/>
            <person name="Baldrian P."/>
            <person name="Spatafora J.W."/>
            <person name="Henrissat B."/>
            <person name="Nagy L.G."/>
            <person name="Aury J.M."/>
            <person name="Wincker P."/>
            <person name="Grigoriev I.V."/>
            <person name="Bonfante P."/>
            <person name="Martin F.M."/>
        </authorList>
    </citation>
    <scope>NUCLEOTIDE SEQUENCE [LARGE SCALE GENOMIC DNA]</scope>
    <source>
        <strain evidence="1 2">120613-1</strain>
    </source>
</reference>
<name>A0A3N4J0Z8_9PEZI</name>
<evidence type="ECO:0000313" key="1">
    <source>
        <dbReference type="EMBL" id="RPA91826.1"/>
    </source>
</evidence>
<sequence length="63" mass="6813">MVSHSVCDIFHVGEHDNPTYWAEAVPTLSHKIAILAPPMLHVGRVGIAVDKASFFPSSLEKAS</sequence>
<keyword evidence="2" id="KW-1185">Reference proteome</keyword>
<gene>
    <name evidence="1" type="ORF">L873DRAFT_1818732</name>
</gene>
<dbReference type="EMBL" id="ML120487">
    <property type="protein sequence ID" value="RPA91826.1"/>
    <property type="molecule type" value="Genomic_DNA"/>
</dbReference>
<dbReference type="Proteomes" id="UP000276215">
    <property type="component" value="Unassembled WGS sequence"/>
</dbReference>
<evidence type="ECO:0000313" key="2">
    <source>
        <dbReference type="Proteomes" id="UP000276215"/>
    </source>
</evidence>
<dbReference type="AlphaFoldDB" id="A0A3N4J0Z8"/>